<dbReference type="OrthoDB" id="306876at2759"/>
<evidence type="ECO:0000256" key="2">
    <source>
        <dbReference type="ARBA" id="ARBA00022692"/>
    </source>
</evidence>
<dbReference type="EMBL" id="CP042199">
    <property type="protein sequence ID" value="QDS76577.1"/>
    <property type="molecule type" value="Genomic_DNA"/>
</dbReference>
<evidence type="ECO:0000256" key="1">
    <source>
        <dbReference type="ARBA" id="ARBA00004141"/>
    </source>
</evidence>
<keyword evidence="3 6" id="KW-1133">Transmembrane helix</keyword>
<feature type="transmembrane region" description="Helical" evidence="6">
    <location>
        <begin position="142"/>
        <end position="163"/>
    </location>
</feature>
<dbReference type="Proteomes" id="UP000316270">
    <property type="component" value="Chromosome 15"/>
</dbReference>
<keyword evidence="4 6" id="KW-0472">Membrane</keyword>
<evidence type="ECO:0000259" key="7">
    <source>
        <dbReference type="Pfam" id="PF00892"/>
    </source>
</evidence>
<feature type="transmembrane region" description="Helical" evidence="6">
    <location>
        <begin position="175"/>
        <end position="196"/>
    </location>
</feature>
<feature type="transmembrane region" description="Helical" evidence="6">
    <location>
        <begin position="297"/>
        <end position="317"/>
    </location>
</feature>
<dbReference type="AlphaFoldDB" id="A0A517LLR9"/>
<feature type="transmembrane region" description="Helical" evidence="6">
    <location>
        <begin position="416"/>
        <end position="434"/>
    </location>
</feature>
<reference evidence="8 9" key="1">
    <citation type="submission" date="2019-07" db="EMBL/GenBank/DDBJ databases">
        <title>Finished genome of Venturia effusa.</title>
        <authorList>
            <person name="Young C.A."/>
            <person name="Cox M.P."/>
            <person name="Ganley A.R.D."/>
            <person name="David W.J."/>
        </authorList>
    </citation>
    <scope>NUCLEOTIDE SEQUENCE [LARGE SCALE GENOMIC DNA]</scope>
    <source>
        <strain evidence="9">albino</strain>
    </source>
</reference>
<dbReference type="SUPFAM" id="SSF103481">
    <property type="entry name" value="Multidrug resistance efflux transporter EmrE"/>
    <property type="match status" value="2"/>
</dbReference>
<proteinExistence type="predicted"/>
<evidence type="ECO:0000256" key="5">
    <source>
        <dbReference type="SAM" id="MobiDB-lite"/>
    </source>
</evidence>
<evidence type="ECO:0000313" key="9">
    <source>
        <dbReference type="Proteomes" id="UP000316270"/>
    </source>
</evidence>
<evidence type="ECO:0000256" key="3">
    <source>
        <dbReference type="ARBA" id="ARBA00022989"/>
    </source>
</evidence>
<comment type="subcellular location">
    <subcellularLocation>
        <location evidence="1">Membrane</location>
        <topology evidence="1">Multi-pass membrane protein</topology>
    </subcellularLocation>
</comment>
<sequence>MSSTPPIEPLEEEKTSLYTVEVDDVKKEEDLKSSYSSDRESQSLHILRDYAGGNVRASSPNAFSEMSIDDRHSLHATRRGSESRNISSSAAPAVGLKGKARAFWARNKGLALVLVAQIFGSLMNMTARLLELEGNHGKGFDPFQILFARMGITVILATLYMWWKGIPHFLLGEPEVRGLLVARGLTGFFGVFGMYFSLQYLPLADATVITFLAPGVSCWACSYILKEPFTRMEQMASLLALSGVVLIARPTSLFSRHDAPPPATGEGEGLPVVPGNTTTTVVLDRFNMDKVSPEKRLLAVAIAMLGVFGAAGAFTTLRWIGKRAHPLISVNYFAAWCTIVSAVMMFVLKDVGLLLPGNLFEWSLLFFMGLSGFIFQFLLAAGLQAEKSSRATNMMYTAMLFALTFDKLIFGTTPTLLSIVGSSLILGSAIYVAMHRESSKVADPLDGGLPIASTGEEELGLVNAFEMEEEEEEAVNEESDEQRP</sequence>
<name>A0A517LLR9_9PEZI</name>
<dbReference type="GO" id="GO:0016020">
    <property type="term" value="C:membrane"/>
    <property type="evidence" value="ECO:0007669"/>
    <property type="project" value="UniProtKB-SubCell"/>
</dbReference>
<feature type="transmembrane region" description="Helical" evidence="6">
    <location>
        <begin position="109"/>
        <end position="130"/>
    </location>
</feature>
<dbReference type="PANTHER" id="PTHR22911:SF6">
    <property type="entry name" value="SOLUTE CARRIER FAMILY 35 MEMBER G1"/>
    <property type="match status" value="1"/>
</dbReference>
<feature type="transmembrane region" description="Helical" evidence="6">
    <location>
        <begin position="208"/>
        <end position="225"/>
    </location>
</feature>
<feature type="transmembrane region" description="Helical" evidence="6">
    <location>
        <begin position="360"/>
        <end position="381"/>
    </location>
</feature>
<gene>
    <name evidence="8" type="ORF">FKW77_007055</name>
</gene>
<evidence type="ECO:0000256" key="6">
    <source>
        <dbReference type="SAM" id="Phobius"/>
    </source>
</evidence>
<keyword evidence="2 6" id="KW-0812">Transmembrane</keyword>
<feature type="region of interest" description="Disordered" evidence="5">
    <location>
        <begin position="1"/>
        <end position="21"/>
    </location>
</feature>
<keyword evidence="9" id="KW-1185">Reference proteome</keyword>
<protein>
    <recommendedName>
        <fullName evidence="7">EamA domain-containing protein</fullName>
    </recommendedName>
</protein>
<dbReference type="InterPro" id="IPR037185">
    <property type="entry name" value="EmrE-like"/>
</dbReference>
<evidence type="ECO:0000313" key="8">
    <source>
        <dbReference type="EMBL" id="QDS76577.1"/>
    </source>
</evidence>
<accession>A0A517LLR9</accession>
<dbReference type="InterPro" id="IPR000620">
    <property type="entry name" value="EamA_dom"/>
</dbReference>
<feature type="domain" description="EamA" evidence="7">
    <location>
        <begin position="300"/>
        <end position="432"/>
    </location>
</feature>
<organism evidence="8 9">
    <name type="scientific">Venturia effusa</name>
    <dbReference type="NCBI Taxonomy" id="50376"/>
    <lineage>
        <taxon>Eukaryota</taxon>
        <taxon>Fungi</taxon>
        <taxon>Dikarya</taxon>
        <taxon>Ascomycota</taxon>
        <taxon>Pezizomycotina</taxon>
        <taxon>Dothideomycetes</taxon>
        <taxon>Pleosporomycetidae</taxon>
        <taxon>Venturiales</taxon>
        <taxon>Venturiaceae</taxon>
        <taxon>Venturia</taxon>
    </lineage>
</organism>
<evidence type="ECO:0000256" key="4">
    <source>
        <dbReference type="ARBA" id="ARBA00023136"/>
    </source>
</evidence>
<feature type="domain" description="EamA" evidence="7">
    <location>
        <begin position="109"/>
        <end position="248"/>
    </location>
</feature>
<feature type="transmembrane region" description="Helical" evidence="6">
    <location>
        <begin position="329"/>
        <end position="348"/>
    </location>
</feature>
<dbReference type="PANTHER" id="PTHR22911">
    <property type="entry name" value="ACYL-MALONYL CONDENSING ENZYME-RELATED"/>
    <property type="match status" value="1"/>
</dbReference>
<dbReference type="Pfam" id="PF00892">
    <property type="entry name" value="EamA"/>
    <property type="match status" value="2"/>
</dbReference>